<proteinExistence type="predicted"/>
<dbReference type="AlphaFoldDB" id="D8LC31"/>
<evidence type="ECO:0000313" key="2">
    <source>
        <dbReference type="EMBL" id="CBN79214.1"/>
    </source>
</evidence>
<dbReference type="EMBL" id="FN647683">
    <property type="protein sequence ID" value="CBN79214.1"/>
    <property type="molecule type" value="Genomic_DNA"/>
</dbReference>
<organism evidence="2 3">
    <name type="scientific">Ectocarpus siliculosus</name>
    <name type="common">Brown alga</name>
    <name type="synonym">Conferva siliculosa</name>
    <dbReference type="NCBI Taxonomy" id="2880"/>
    <lineage>
        <taxon>Eukaryota</taxon>
        <taxon>Sar</taxon>
        <taxon>Stramenopiles</taxon>
        <taxon>Ochrophyta</taxon>
        <taxon>PX clade</taxon>
        <taxon>Phaeophyceae</taxon>
        <taxon>Ectocarpales</taxon>
        <taxon>Ectocarpaceae</taxon>
        <taxon>Ectocarpus</taxon>
    </lineage>
</organism>
<name>D8LC31_ECTSI</name>
<accession>D8LC31</accession>
<dbReference type="OrthoDB" id="10493005at2759"/>
<dbReference type="InParanoid" id="D8LC31"/>
<dbReference type="EMBL" id="FN649733">
    <property type="protein sequence ID" value="CBN79214.1"/>
    <property type="molecule type" value="Genomic_DNA"/>
</dbReference>
<reference evidence="2 3" key="1">
    <citation type="journal article" date="2010" name="Nature">
        <title>The Ectocarpus genome and the independent evolution of multicellularity in brown algae.</title>
        <authorList>
            <person name="Cock J.M."/>
            <person name="Sterck L."/>
            <person name="Rouze P."/>
            <person name="Scornet D."/>
            <person name="Allen A.E."/>
            <person name="Amoutzias G."/>
            <person name="Anthouard V."/>
            <person name="Artiguenave F."/>
            <person name="Aury J.M."/>
            <person name="Badger J.H."/>
            <person name="Beszteri B."/>
            <person name="Billiau K."/>
            <person name="Bonnet E."/>
            <person name="Bothwell J.H."/>
            <person name="Bowler C."/>
            <person name="Boyen C."/>
            <person name="Brownlee C."/>
            <person name="Carrano C.J."/>
            <person name="Charrier B."/>
            <person name="Cho G.Y."/>
            <person name="Coelho S.M."/>
            <person name="Collen J."/>
            <person name="Corre E."/>
            <person name="Da Silva C."/>
            <person name="Delage L."/>
            <person name="Delaroque N."/>
            <person name="Dittami S.M."/>
            <person name="Doulbeau S."/>
            <person name="Elias M."/>
            <person name="Farnham G."/>
            <person name="Gachon C.M."/>
            <person name="Gschloessl B."/>
            <person name="Heesch S."/>
            <person name="Jabbari K."/>
            <person name="Jubin C."/>
            <person name="Kawai H."/>
            <person name="Kimura K."/>
            <person name="Kloareg B."/>
            <person name="Kupper F.C."/>
            <person name="Lang D."/>
            <person name="Le Bail A."/>
            <person name="Leblanc C."/>
            <person name="Lerouge P."/>
            <person name="Lohr M."/>
            <person name="Lopez P.J."/>
            <person name="Martens C."/>
            <person name="Maumus F."/>
            <person name="Michel G."/>
            <person name="Miranda-Saavedra D."/>
            <person name="Morales J."/>
            <person name="Moreau H."/>
            <person name="Motomura T."/>
            <person name="Nagasato C."/>
            <person name="Napoli C.A."/>
            <person name="Nelson D.R."/>
            <person name="Nyvall-Collen P."/>
            <person name="Peters A.F."/>
            <person name="Pommier C."/>
            <person name="Potin P."/>
            <person name="Poulain J."/>
            <person name="Quesneville H."/>
            <person name="Read B."/>
            <person name="Rensing S.A."/>
            <person name="Ritter A."/>
            <person name="Rousvoal S."/>
            <person name="Samanta M."/>
            <person name="Samson G."/>
            <person name="Schroeder D.C."/>
            <person name="Segurens B."/>
            <person name="Strittmatter M."/>
            <person name="Tonon T."/>
            <person name="Tregear J.W."/>
            <person name="Valentin K."/>
            <person name="von Dassow P."/>
            <person name="Yamagishi T."/>
            <person name="Van de Peer Y."/>
            <person name="Wincker P."/>
        </authorList>
    </citation>
    <scope>NUCLEOTIDE SEQUENCE [LARGE SCALE GENOMIC DNA]</scope>
    <source>
        <strain evidence="3">Ec32 / CCAP1310/4</strain>
    </source>
</reference>
<evidence type="ECO:0000256" key="1">
    <source>
        <dbReference type="SAM" id="SignalP"/>
    </source>
</evidence>
<gene>
    <name evidence="2" type="ORF">Esi_0010_0142</name>
</gene>
<feature type="signal peptide" evidence="1">
    <location>
        <begin position="1"/>
        <end position="24"/>
    </location>
</feature>
<sequence length="252" mass="27080">MGVLRIWTLPAALLASSVAGIASASVTFEERIAQVYDMAPKVRIAGSGFDELDAASLKLSFAPRMTEGQDYKVDVQSSTVMVLSLQPGKKWLSRYHIESPTGLYLTSVKVGDLSLLGYALQIATIVPSPTVEASSTKIYMQTTPTLFINGTNFNTKATTLYFNPPLQEGVAIHQKVLSPTQISITKIFNDDNPYVWADEPGPLKIVAINTGGGSLALNPADGGIIIADVHADFDYGPLAMQDHNSLESFQIS</sequence>
<protein>
    <submittedName>
        <fullName evidence="2">Uncharacterized protein</fullName>
    </submittedName>
</protein>
<keyword evidence="3" id="KW-1185">Reference proteome</keyword>
<dbReference type="Proteomes" id="UP000002630">
    <property type="component" value="Linkage Group LG08"/>
</dbReference>
<feature type="chain" id="PRO_5003116947" evidence="1">
    <location>
        <begin position="25"/>
        <end position="252"/>
    </location>
</feature>
<evidence type="ECO:0000313" key="3">
    <source>
        <dbReference type="Proteomes" id="UP000002630"/>
    </source>
</evidence>
<keyword evidence="1" id="KW-0732">Signal</keyword>